<dbReference type="EMBL" id="CYGV01001652">
    <property type="protein sequence ID" value="CUA76258.1"/>
    <property type="molecule type" value="Genomic_DNA"/>
</dbReference>
<accession>A0A0K6GCB6</accession>
<protein>
    <submittedName>
        <fullName evidence="1">Uncharacterized protein</fullName>
    </submittedName>
</protein>
<keyword evidence="2" id="KW-1185">Reference proteome</keyword>
<dbReference type="Proteomes" id="UP000044841">
    <property type="component" value="Unassembled WGS sequence"/>
</dbReference>
<organism evidence="1 2">
    <name type="scientific">Rhizoctonia solani</name>
    <dbReference type="NCBI Taxonomy" id="456999"/>
    <lineage>
        <taxon>Eukaryota</taxon>
        <taxon>Fungi</taxon>
        <taxon>Dikarya</taxon>
        <taxon>Basidiomycota</taxon>
        <taxon>Agaricomycotina</taxon>
        <taxon>Agaricomycetes</taxon>
        <taxon>Cantharellales</taxon>
        <taxon>Ceratobasidiaceae</taxon>
        <taxon>Rhizoctonia</taxon>
    </lineage>
</organism>
<evidence type="ECO:0000313" key="2">
    <source>
        <dbReference type="Proteomes" id="UP000044841"/>
    </source>
</evidence>
<dbReference type="AlphaFoldDB" id="A0A0K6GCB6"/>
<gene>
    <name evidence="1" type="ORF">RSOLAG22IIIB_12164</name>
</gene>
<sequence>MAPVSRLVAQGKNILAAQNTQVRPFDVFLSRGNLFHGHVENQAREYRGSHQAVVQGGPSTYNNVYMRIINQEAAVVGYM</sequence>
<evidence type="ECO:0000313" key="1">
    <source>
        <dbReference type="EMBL" id="CUA76258.1"/>
    </source>
</evidence>
<proteinExistence type="predicted"/>
<reference evidence="1 2" key="1">
    <citation type="submission" date="2015-07" db="EMBL/GenBank/DDBJ databases">
        <authorList>
            <person name="Noorani M."/>
        </authorList>
    </citation>
    <scope>NUCLEOTIDE SEQUENCE [LARGE SCALE GENOMIC DNA]</scope>
    <source>
        <strain evidence="1">BBA 69670</strain>
    </source>
</reference>
<name>A0A0K6GCB6_9AGAM</name>